<dbReference type="RefSeq" id="WP_345577606.1">
    <property type="nucleotide sequence ID" value="NZ_BAABDQ010000055.1"/>
</dbReference>
<dbReference type="Proteomes" id="UP001500630">
    <property type="component" value="Unassembled WGS sequence"/>
</dbReference>
<organism evidence="1 2">
    <name type="scientific">Nonomuraea rosea</name>
    <dbReference type="NCBI Taxonomy" id="638574"/>
    <lineage>
        <taxon>Bacteria</taxon>
        <taxon>Bacillati</taxon>
        <taxon>Actinomycetota</taxon>
        <taxon>Actinomycetes</taxon>
        <taxon>Streptosporangiales</taxon>
        <taxon>Streptosporangiaceae</taxon>
        <taxon>Nonomuraea</taxon>
    </lineage>
</organism>
<protein>
    <submittedName>
        <fullName evidence="1">Uncharacterized protein</fullName>
    </submittedName>
</protein>
<sequence length="51" mass="5717">MTQKTIRFAVSLPQQVAEGTFDPGAFRAYARRAEEPAQLELIATQVLPELR</sequence>
<evidence type="ECO:0000313" key="1">
    <source>
        <dbReference type="EMBL" id="GAA3617065.1"/>
    </source>
</evidence>
<proteinExistence type="predicted"/>
<reference evidence="2" key="1">
    <citation type="journal article" date="2019" name="Int. J. Syst. Evol. Microbiol.">
        <title>The Global Catalogue of Microorganisms (GCM) 10K type strain sequencing project: providing services to taxonomists for standard genome sequencing and annotation.</title>
        <authorList>
            <consortium name="The Broad Institute Genomics Platform"/>
            <consortium name="The Broad Institute Genome Sequencing Center for Infectious Disease"/>
            <person name="Wu L."/>
            <person name="Ma J."/>
        </authorList>
    </citation>
    <scope>NUCLEOTIDE SEQUENCE [LARGE SCALE GENOMIC DNA]</scope>
    <source>
        <strain evidence="2">JCM 17326</strain>
    </source>
</reference>
<keyword evidence="2" id="KW-1185">Reference proteome</keyword>
<dbReference type="EMBL" id="BAABDQ010000055">
    <property type="protein sequence ID" value="GAA3617065.1"/>
    <property type="molecule type" value="Genomic_DNA"/>
</dbReference>
<name>A0ABP6ZQM6_9ACTN</name>
<gene>
    <name evidence="1" type="ORF">GCM10022419_123050</name>
</gene>
<comment type="caution">
    <text evidence="1">The sequence shown here is derived from an EMBL/GenBank/DDBJ whole genome shotgun (WGS) entry which is preliminary data.</text>
</comment>
<accession>A0ABP6ZQM6</accession>
<evidence type="ECO:0000313" key="2">
    <source>
        <dbReference type="Proteomes" id="UP001500630"/>
    </source>
</evidence>